<dbReference type="CDD" id="cd07842">
    <property type="entry name" value="STKc_CDK8_like"/>
    <property type="match status" value="1"/>
</dbReference>
<evidence type="ECO:0000256" key="13">
    <source>
        <dbReference type="SAM" id="MobiDB-lite"/>
    </source>
</evidence>
<evidence type="ECO:0000256" key="5">
    <source>
        <dbReference type="ARBA" id="ARBA00022679"/>
    </source>
</evidence>
<evidence type="ECO:0000256" key="10">
    <source>
        <dbReference type="ARBA" id="ARBA00047811"/>
    </source>
</evidence>
<feature type="region of interest" description="Disordered" evidence="13">
    <location>
        <begin position="49"/>
        <end position="90"/>
    </location>
</feature>
<comment type="catalytic activity">
    <reaction evidence="10">
        <text>L-threonyl-[protein] + ATP = O-phospho-L-threonyl-[protein] + ADP + H(+)</text>
        <dbReference type="Rhea" id="RHEA:46608"/>
        <dbReference type="Rhea" id="RHEA-COMP:11060"/>
        <dbReference type="Rhea" id="RHEA-COMP:11605"/>
        <dbReference type="ChEBI" id="CHEBI:15378"/>
        <dbReference type="ChEBI" id="CHEBI:30013"/>
        <dbReference type="ChEBI" id="CHEBI:30616"/>
        <dbReference type="ChEBI" id="CHEBI:61977"/>
        <dbReference type="ChEBI" id="CHEBI:456216"/>
        <dbReference type="EC" id="2.7.11.22"/>
    </reaction>
</comment>
<dbReference type="EC" id="2.7.11.23" evidence="2"/>
<dbReference type="GeneID" id="95981251"/>
<dbReference type="Gene3D" id="3.30.200.20">
    <property type="entry name" value="Phosphorylase Kinase, domain 1"/>
    <property type="match status" value="1"/>
</dbReference>
<evidence type="ECO:0000256" key="4">
    <source>
        <dbReference type="ARBA" id="ARBA00022527"/>
    </source>
</evidence>
<accession>A0ABR3QCL4</accession>
<comment type="caution">
    <text evidence="15">The sequence shown here is derived from an EMBL/GenBank/DDBJ whole genome shotgun (WGS) entry which is preliminary data.</text>
</comment>
<comment type="catalytic activity">
    <reaction evidence="12">
        <text>[DNA-directed RNA polymerase] + ATP = phospho-[DNA-directed RNA polymerase] + ADP + H(+)</text>
        <dbReference type="Rhea" id="RHEA:10216"/>
        <dbReference type="Rhea" id="RHEA-COMP:11321"/>
        <dbReference type="Rhea" id="RHEA-COMP:11322"/>
        <dbReference type="ChEBI" id="CHEBI:15378"/>
        <dbReference type="ChEBI" id="CHEBI:30616"/>
        <dbReference type="ChEBI" id="CHEBI:43176"/>
        <dbReference type="ChEBI" id="CHEBI:68546"/>
        <dbReference type="ChEBI" id="CHEBI:456216"/>
        <dbReference type="EC" id="2.7.11.23"/>
    </reaction>
</comment>
<feature type="domain" description="Protein kinase" evidence="14">
    <location>
        <begin position="23"/>
        <end position="386"/>
    </location>
</feature>
<dbReference type="InterPro" id="IPR000719">
    <property type="entry name" value="Prot_kinase_dom"/>
</dbReference>
<feature type="region of interest" description="Disordered" evidence="13">
    <location>
        <begin position="413"/>
        <end position="455"/>
    </location>
</feature>
<dbReference type="Proteomes" id="UP001565368">
    <property type="component" value="Unassembled WGS sequence"/>
</dbReference>
<dbReference type="PROSITE" id="PS00108">
    <property type="entry name" value="PROTEIN_KINASE_ST"/>
    <property type="match status" value="1"/>
</dbReference>
<keyword evidence="7 15" id="KW-0418">Kinase</keyword>
<dbReference type="RefSeq" id="XP_069212407.1">
    <property type="nucleotide sequence ID" value="XM_069348863.1"/>
</dbReference>
<evidence type="ECO:0000256" key="9">
    <source>
        <dbReference type="ARBA" id="ARBA00041823"/>
    </source>
</evidence>
<dbReference type="EMBL" id="JBBXJM010000001">
    <property type="protein sequence ID" value="KAL1412463.1"/>
    <property type="molecule type" value="Genomic_DNA"/>
</dbReference>
<dbReference type="PROSITE" id="PS50011">
    <property type="entry name" value="PROTEIN_KINASE_DOM"/>
    <property type="match status" value="1"/>
</dbReference>
<dbReference type="SMART" id="SM00220">
    <property type="entry name" value="S_TKc"/>
    <property type="match status" value="1"/>
</dbReference>
<feature type="compositionally biased region" description="Low complexity" evidence="13">
    <location>
        <begin position="52"/>
        <end position="62"/>
    </location>
</feature>
<dbReference type="SUPFAM" id="SSF56112">
    <property type="entry name" value="Protein kinase-like (PK-like)"/>
    <property type="match status" value="1"/>
</dbReference>
<dbReference type="EC" id="2.7.11.22" evidence="3"/>
<evidence type="ECO:0000256" key="3">
    <source>
        <dbReference type="ARBA" id="ARBA00012425"/>
    </source>
</evidence>
<keyword evidence="6" id="KW-0547">Nucleotide-binding</keyword>
<keyword evidence="4" id="KW-0723">Serine/threonine-protein kinase</keyword>
<evidence type="ECO:0000313" key="16">
    <source>
        <dbReference type="Proteomes" id="UP001565368"/>
    </source>
</evidence>
<dbReference type="InterPro" id="IPR011009">
    <property type="entry name" value="Kinase-like_dom_sf"/>
</dbReference>
<sequence length="455" mass="50505">MVDPMHAYRAKRDRERRTVLKAYKILGFISSGTYGRVYKAVLLPPPKATGKSALSASSRSALGVGGSKSPSATPGLADEPLNNPELCMRPGDMPAKEGDVFAIKKFKPDKEGDQQTYAGISQSGAREIMLNRELRHRNLVALREVILEDKAIYMVFEYAEHDFLQIIHHHSQTLRTPIPAPTLRRLLHQLLCGLHFLHSSFVLHRDLKPANILVTSDGVVKIGDLGLARLWHKPLAQGGLYGGDKVVVTIWYRAPELILGSKHYTAAVDLWAVGCIYAELLSLRPIFKGEEAKLDSKKSLPFQRDQMAKICDVLGPVKPEQWPGILHMPEYKTYLSQGPYNMSNPLPQWYASRSGSTNGFELLRQLFEWDPAKRVTAREALVHPWFQEDGGCGVPSVFEGSTITYPQRRVTHEDNGDAKMGSLPPSLAGGRLPSSSNFRPATGASQLANKRAKLR</sequence>
<keyword evidence="5 15" id="KW-0808">Transferase</keyword>
<evidence type="ECO:0000256" key="12">
    <source>
        <dbReference type="ARBA" id="ARBA00049280"/>
    </source>
</evidence>
<protein>
    <recommendedName>
        <fullName evidence="9">Cyclin-dependent kinase 8</fullName>
        <ecNumber evidence="3">2.7.11.22</ecNumber>
        <ecNumber evidence="2">2.7.11.23</ecNumber>
    </recommendedName>
</protein>
<evidence type="ECO:0000259" key="14">
    <source>
        <dbReference type="PROSITE" id="PS50011"/>
    </source>
</evidence>
<evidence type="ECO:0000256" key="7">
    <source>
        <dbReference type="ARBA" id="ARBA00022777"/>
    </source>
</evidence>
<feature type="compositionally biased region" description="Polar residues" evidence="13">
    <location>
        <begin position="433"/>
        <end position="448"/>
    </location>
</feature>
<dbReference type="PANTHER" id="PTHR24056">
    <property type="entry name" value="CELL DIVISION PROTEIN KINASE"/>
    <property type="match status" value="1"/>
</dbReference>
<dbReference type="Pfam" id="PF00069">
    <property type="entry name" value="Pkinase"/>
    <property type="match status" value="1"/>
</dbReference>
<keyword evidence="8" id="KW-0067">ATP-binding</keyword>
<evidence type="ECO:0000256" key="8">
    <source>
        <dbReference type="ARBA" id="ARBA00022840"/>
    </source>
</evidence>
<dbReference type="PANTHER" id="PTHR24056:SF495">
    <property type="entry name" value="CYCLIN-DEPENDENT KINASE 8-RELATED"/>
    <property type="match status" value="1"/>
</dbReference>
<comment type="similarity">
    <text evidence="1">Belongs to the protein kinase superfamily. CMGC Ser/Thr protein kinase family. CDC2/CDKX subfamily.</text>
</comment>
<dbReference type="GO" id="GO:0004740">
    <property type="term" value="F:pyruvate dehydrogenase (acetyl-transferring) kinase activity"/>
    <property type="evidence" value="ECO:0007669"/>
    <property type="project" value="UniProtKB-EC"/>
</dbReference>
<comment type="catalytic activity">
    <reaction evidence="11">
        <text>L-seryl-[protein] + ATP = O-phospho-L-seryl-[protein] + ADP + H(+)</text>
        <dbReference type="Rhea" id="RHEA:17989"/>
        <dbReference type="Rhea" id="RHEA-COMP:9863"/>
        <dbReference type="Rhea" id="RHEA-COMP:11604"/>
        <dbReference type="ChEBI" id="CHEBI:15378"/>
        <dbReference type="ChEBI" id="CHEBI:29999"/>
        <dbReference type="ChEBI" id="CHEBI:30616"/>
        <dbReference type="ChEBI" id="CHEBI:83421"/>
        <dbReference type="ChEBI" id="CHEBI:456216"/>
        <dbReference type="EC" id="2.7.11.22"/>
    </reaction>
</comment>
<evidence type="ECO:0000313" key="15">
    <source>
        <dbReference type="EMBL" id="KAL1412463.1"/>
    </source>
</evidence>
<evidence type="ECO:0000256" key="2">
    <source>
        <dbReference type="ARBA" id="ARBA00012409"/>
    </source>
</evidence>
<dbReference type="Gene3D" id="1.10.510.10">
    <property type="entry name" value="Transferase(Phosphotransferase) domain 1"/>
    <property type="match status" value="1"/>
</dbReference>
<organism evidence="15 16">
    <name type="scientific">Vanrija albida</name>
    <dbReference type="NCBI Taxonomy" id="181172"/>
    <lineage>
        <taxon>Eukaryota</taxon>
        <taxon>Fungi</taxon>
        <taxon>Dikarya</taxon>
        <taxon>Basidiomycota</taxon>
        <taxon>Agaricomycotina</taxon>
        <taxon>Tremellomycetes</taxon>
        <taxon>Trichosporonales</taxon>
        <taxon>Trichosporonaceae</taxon>
        <taxon>Vanrija</taxon>
    </lineage>
</organism>
<dbReference type="InterPro" id="IPR008271">
    <property type="entry name" value="Ser/Thr_kinase_AS"/>
</dbReference>
<evidence type="ECO:0000256" key="6">
    <source>
        <dbReference type="ARBA" id="ARBA00022741"/>
    </source>
</evidence>
<dbReference type="InterPro" id="IPR050108">
    <property type="entry name" value="CDK"/>
</dbReference>
<evidence type="ECO:0000256" key="1">
    <source>
        <dbReference type="ARBA" id="ARBA00006485"/>
    </source>
</evidence>
<reference evidence="15 16" key="1">
    <citation type="submission" date="2023-08" db="EMBL/GenBank/DDBJ databases">
        <title>Annotated Genome Sequence of Vanrija albida AlHP1.</title>
        <authorList>
            <person name="Herzog R."/>
        </authorList>
    </citation>
    <scope>NUCLEOTIDE SEQUENCE [LARGE SCALE GENOMIC DNA]</scope>
    <source>
        <strain evidence="15 16">AlHP1</strain>
    </source>
</reference>
<gene>
    <name evidence="15" type="primary">SSN3</name>
    <name evidence="15" type="ORF">Q8F55_000208</name>
</gene>
<proteinExistence type="inferred from homology"/>
<keyword evidence="16" id="KW-1185">Reference proteome</keyword>
<evidence type="ECO:0000256" key="11">
    <source>
        <dbReference type="ARBA" id="ARBA00048367"/>
    </source>
</evidence>
<name>A0ABR3QCL4_9TREE</name>